<feature type="transmembrane region" description="Helical" evidence="5">
    <location>
        <begin position="162"/>
        <end position="180"/>
    </location>
</feature>
<evidence type="ECO:0000256" key="2">
    <source>
        <dbReference type="ARBA" id="ARBA00022692"/>
    </source>
</evidence>
<dbReference type="PANTHER" id="PTHR43310:SF4">
    <property type="entry name" value="AFR304WP"/>
    <property type="match status" value="1"/>
</dbReference>
<dbReference type="AlphaFoldDB" id="J9D0G8"/>
<reference evidence="8 9" key="1">
    <citation type="submission" date="2011-08" db="EMBL/GenBank/DDBJ databases">
        <authorList>
            <person name="Liu Z.J."/>
            <person name="Shi F.L."/>
            <person name="Lu J.Q."/>
            <person name="Li M."/>
            <person name="Wang Z.L."/>
        </authorList>
    </citation>
    <scope>NUCLEOTIDE SEQUENCE [LARGE SCALE GENOMIC DNA]</scope>
    <source>
        <strain evidence="8 9">USNM 41457</strain>
    </source>
</reference>
<dbReference type="InParanoid" id="J9D0G8"/>
<dbReference type="STRING" id="1003232.J9D0G8"/>
<feature type="chain" id="PRO_5003822888" description="SLC26A/SulP transporter domain-containing protein" evidence="6">
    <location>
        <begin position="22"/>
        <end position="363"/>
    </location>
</feature>
<dbReference type="GO" id="GO:0016020">
    <property type="term" value="C:membrane"/>
    <property type="evidence" value="ECO:0007669"/>
    <property type="project" value="UniProtKB-SubCell"/>
</dbReference>
<keyword evidence="3 5" id="KW-1133">Transmembrane helix</keyword>
<keyword evidence="4 5" id="KW-0472">Membrane</keyword>
<dbReference type="EMBL" id="AFBI03000170">
    <property type="protein sequence ID" value="EJW01391.1"/>
    <property type="molecule type" value="Genomic_DNA"/>
</dbReference>
<comment type="caution">
    <text evidence="8">The sequence shown here is derived from an EMBL/GenBank/DDBJ whole genome shotgun (WGS) entry which is preliminary data.</text>
</comment>
<feature type="signal peptide" evidence="6">
    <location>
        <begin position="1"/>
        <end position="21"/>
    </location>
</feature>
<feature type="transmembrane region" description="Helical" evidence="5">
    <location>
        <begin position="89"/>
        <end position="109"/>
    </location>
</feature>
<evidence type="ECO:0000259" key="7">
    <source>
        <dbReference type="Pfam" id="PF00916"/>
    </source>
</evidence>
<dbReference type="OMA" id="TEWENSF"/>
<sequence>MKVLVFLVILFVISAIGVLLSEKFEDFSLLIPLYSLFITVLIYGVGFSVGANIETLRKLSWLPQESDTTVNLKHLQDCISLKKINIKYIYENAVTIITLATVNLIYLPLNTATFSLATGIKANFNDEVFTQAIGNFFTMFIGAPTCFICGNSIFFRKSGGVSKFYGLLLPIPALLLYKYGLTIKHYTPTIILAFFPMFFGLSTCYSAFYCSYKNTKKFGNIDFIVISLTALICTFFGFIEGVITGFLVNFILLIKEYNKQNKYKKDKFLIENALAVDYLLFFGSLSIFLKNLSKYEKNSNTVIIDFTKCTYIDWLARDTIIQRIKDNLNINYTIIGQNIHFEKSGLKTLVLFQNYTDWLHREI</sequence>
<dbReference type="PANTHER" id="PTHR43310">
    <property type="entry name" value="SULFATE TRANSPORTER YBAR-RELATED"/>
    <property type="match status" value="1"/>
</dbReference>
<evidence type="ECO:0000256" key="4">
    <source>
        <dbReference type="ARBA" id="ARBA00023136"/>
    </source>
</evidence>
<name>J9D0G8_EDHAE</name>
<dbReference type="InterPro" id="IPR052706">
    <property type="entry name" value="Membrane-Transporter-like"/>
</dbReference>
<evidence type="ECO:0000313" key="8">
    <source>
        <dbReference type="EMBL" id="EJW01391.1"/>
    </source>
</evidence>
<protein>
    <recommendedName>
        <fullName evidence="7">SLC26A/SulP transporter domain-containing protein</fullName>
    </recommendedName>
</protein>
<keyword evidence="6" id="KW-0732">Signal</keyword>
<feature type="domain" description="SLC26A/SulP transporter" evidence="7">
    <location>
        <begin position="5"/>
        <end position="226"/>
    </location>
</feature>
<gene>
    <name evidence="8" type="ORF">EDEG_03985</name>
</gene>
<keyword evidence="2 5" id="KW-0812">Transmembrane</keyword>
<evidence type="ECO:0000256" key="1">
    <source>
        <dbReference type="ARBA" id="ARBA00004141"/>
    </source>
</evidence>
<comment type="subcellular location">
    <subcellularLocation>
        <location evidence="1">Membrane</location>
        <topology evidence="1">Multi-pass membrane protein</topology>
    </subcellularLocation>
</comment>
<dbReference type="Proteomes" id="UP000003163">
    <property type="component" value="Unassembled WGS sequence"/>
</dbReference>
<feature type="transmembrane region" description="Helical" evidence="5">
    <location>
        <begin position="186"/>
        <end position="211"/>
    </location>
</feature>
<evidence type="ECO:0000256" key="6">
    <source>
        <dbReference type="SAM" id="SignalP"/>
    </source>
</evidence>
<keyword evidence="9" id="KW-1185">Reference proteome</keyword>
<dbReference type="Pfam" id="PF00916">
    <property type="entry name" value="Sulfate_transp"/>
    <property type="match status" value="1"/>
</dbReference>
<organism evidence="8 9">
    <name type="scientific">Edhazardia aedis (strain USNM 41457)</name>
    <name type="common">Microsporidian parasite</name>
    <dbReference type="NCBI Taxonomy" id="1003232"/>
    <lineage>
        <taxon>Eukaryota</taxon>
        <taxon>Fungi</taxon>
        <taxon>Fungi incertae sedis</taxon>
        <taxon>Microsporidia</taxon>
        <taxon>Edhazardia</taxon>
    </lineage>
</organism>
<dbReference type="VEuPathDB" id="MicrosporidiaDB:EDEG_03985"/>
<feature type="transmembrane region" description="Helical" evidence="5">
    <location>
        <begin position="129"/>
        <end position="150"/>
    </location>
</feature>
<dbReference type="InterPro" id="IPR011547">
    <property type="entry name" value="SLC26A/SulP_dom"/>
</dbReference>
<dbReference type="HOGENOM" id="CLU_762969_0_0_1"/>
<evidence type="ECO:0000313" key="9">
    <source>
        <dbReference type="Proteomes" id="UP000003163"/>
    </source>
</evidence>
<evidence type="ECO:0000256" key="3">
    <source>
        <dbReference type="ARBA" id="ARBA00022989"/>
    </source>
</evidence>
<dbReference type="OrthoDB" id="2190497at2759"/>
<feature type="transmembrane region" description="Helical" evidence="5">
    <location>
        <begin position="31"/>
        <end position="53"/>
    </location>
</feature>
<reference evidence="9" key="2">
    <citation type="submission" date="2015-07" db="EMBL/GenBank/DDBJ databases">
        <title>Contrasting host-pathogen interactions and genome evolution in two generalist and specialist microsporidian pathogens of mosquitoes.</title>
        <authorList>
            <consortium name="The Broad Institute Genomics Platform"/>
            <consortium name="The Broad Institute Genome Sequencing Center for Infectious Disease"/>
            <person name="Cuomo C.A."/>
            <person name="Sanscrainte N.D."/>
            <person name="Goldberg J.M."/>
            <person name="Heiman D."/>
            <person name="Young S."/>
            <person name="Zeng Q."/>
            <person name="Becnel J.J."/>
            <person name="Birren B.W."/>
        </authorList>
    </citation>
    <scope>NUCLEOTIDE SEQUENCE [LARGE SCALE GENOMIC DNA]</scope>
    <source>
        <strain evidence="9">USNM 41457</strain>
    </source>
</reference>
<evidence type="ECO:0000256" key="5">
    <source>
        <dbReference type="SAM" id="Phobius"/>
    </source>
</evidence>
<proteinExistence type="predicted"/>
<feature type="transmembrane region" description="Helical" evidence="5">
    <location>
        <begin position="223"/>
        <end position="248"/>
    </location>
</feature>
<accession>J9D0G8</accession>
<feature type="transmembrane region" description="Helical" evidence="5">
    <location>
        <begin position="268"/>
        <end position="289"/>
    </location>
</feature>